<feature type="compositionally biased region" description="Polar residues" evidence="1">
    <location>
        <begin position="502"/>
        <end position="519"/>
    </location>
</feature>
<evidence type="ECO:0000313" key="3">
    <source>
        <dbReference type="Proteomes" id="UP000494106"/>
    </source>
</evidence>
<dbReference type="AlphaFoldDB" id="A0A8S1AFK9"/>
<evidence type="ECO:0000256" key="1">
    <source>
        <dbReference type="SAM" id="MobiDB-lite"/>
    </source>
</evidence>
<dbReference type="OrthoDB" id="6614503at2759"/>
<dbReference type="EMBL" id="CADEBC010000524">
    <property type="protein sequence ID" value="CAB3245404.1"/>
    <property type="molecule type" value="Genomic_DNA"/>
</dbReference>
<feature type="compositionally biased region" description="Low complexity" evidence="1">
    <location>
        <begin position="524"/>
        <end position="545"/>
    </location>
</feature>
<feature type="compositionally biased region" description="Basic and acidic residues" evidence="1">
    <location>
        <begin position="487"/>
        <end position="498"/>
    </location>
</feature>
<keyword evidence="3" id="KW-1185">Reference proteome</keyword>
<protein>
    <submittedName>
        <fullName evidence="2">Uncharacterized protein</fullName>
    </submittedName>
</protein>
<feature type="compositionally biased region" description="Basic and acidic residues" evidence="1">
    <location>
        <begin position="452"/>
        <end position="470"/>
    </location>
</feature>
<feature type="compositionally biased region" description="Polar residues" evidence="1">
    <location>
        <begin position="570"/>
        <end position="590"/>
    </location>
</feature>
<evidence type="ECO:0000313" key="2">
    <source>
        <dbReference type="EMBL" id="CAB3245404.1"/>
    </source>
</evidence>
<dbReference type="Proteomes" id="UP000494106">
    <property type="component" value="Unassembled WGS sequence"/>
</dbReference>
<sequence>MVFLIFCKVTYVTSKNAGSAIFNSAKINLKCWNAEDIAKLQARKEFEKVIPPVVNPEKVDTQYIKRTLRYFRNALIVVQRDTDIRTAGVLKEALSDTIGAHLNAEILPTIRFAYYAGYIPYKSAKQAHIFLDQLKILMNTQGVGWKQPPRLPQWTNLTVAKIAIGAGKFRDPCATLFTKRDANNCIHVPTPVMDDEFEPSAMALPFRRRSLVSLTAPISENVLLKYYTTVSRCILNSSPANCRHADFITFNNELWHWMKRDVAPHLVDNKLYAAYSGILRIAAAVQNYGKGLSRRNLFEYHKPDECKWNPWRSLTQSYLQIDADWTPALYIALVISTAIAICLLQICYNYMFGEANGCPCTTSPPRSYSRDIAYAKIDTSNYSAIVPQRSVVSSACCSNRIQPMRHSKSKTPSVGSTRTQRVYDLNENTEKLMTVIVSDNEESDTASTTSKGETDEYADKTETKTSESKPKSPPKIDTPIAQLTLDKPGKTDRSEKRLSKPMYSTSTLTRSDMTFCQQMRHSDSAWSATSSSTSGKSVTSTSTKSRSQRSRSSRDLAWARHVISRHSRRVTQSSGTELDGQSYTTPTTRR</sequence>
<reference evidence="2 3" key="1">
    <citation type="submission" date="2020-04" db="EMBL/GenBank/DDBJ databases">
        <authorList>
            <person name="Wallbank WR R."/>
            <person name="Pardo Diaz C."/>
            <person name="Kozak K."/>
            <person name="Martin S."/>
            <person name="Jiggins C."/>
            <person name="Moest M."/>
            <person name="Warren A I."/>
            <person name="Byers J.R.P. K."/>
            <person name="Montejo-Kovacevich G."/>
            <person name="Yen C E."/>
        </authorList>
    </citation>
    <scope>NUCLEOTIDE SEQUENCE [LARGE SCALE GENOMIC DNA]</scope>
</reference>
<comment type="caution">
    <text evidence="2">The sequence shown here is derived from an EMBL/GenBank/DDBJ whole genome shotgun (WGS) entry which is preliminary data.</text>
</comment>
<organism evidence="2 3">
    <name type="scientific">Arctia plantaginis</name>
    <name type="common">Wood tiger moth</name>
    <name type="synonym">Phalaena plantaginis</name>
    <dbReference type="NCBI Taxonomy" id="874455"/>
    <lineage>
        <taxon>Eukaryota</taxon>
        <taxon>Metazoa</taxon>
        <taxon>Ecdysozoa</taxon>
        <taxon>Arthropoda</taxon>
        <taxon>Hexapoda</taxon>
        <taxon>Insecta</taxon>
        <taxon>Pterygota</taxon>
        <taxon>Neoptera</taxon>
        <taxon>Endopterygota</taxon>
        <taxon>Lepidoptera</taxon>
        <taxon>Glossata</taxon>
        <taxon>Ditrysia</taxon>
        <taxon>Noctuoidea</taxon>
        <taxon>Erebidae</taxon>
        <taxon>Arctiinae</taxon>
        <taxon>Arctia</taxon>
    </lineage>
</organism>
<gene>
    <name evidence="2" type="ORF">APLA_LOCUS10458</name>
</gene>
<proteinExistence type="predicted"/>
<name>A0A8S1AFK9_ARCPL</name>
<accession>A0A8S1AFK9</accession>
<feature type="region of interest" description="Disordered" evidence="1">
    <location>
        <begin position="436"/>
        <end position="590"/>
    </location>
</feature>